<evidence type="ECO:0000256" key="1">
    <source>
        <dbReference type="ARBA" id="ARBA00004651"/>
    </source>
</evidence>
<gene>
    <name evidence="9" type="ORF">ATX59_02260</name>
    <name evidence="10" type="ORF">OENI_0432</name>
</gene>
<feature type="transmembrane region" description="Helical" evidence="7">
    <location>
        <begin position="353"/>
        <end position="376"/>
    </location>
</feature>
<accession>A0A6N4A8K1</accession>
<reference evidence="9 11" key="1">
    <citation type="journal article" date="2016" name="BMC Genomics">
        <title>Consensus pan-genome assembly of the specialised wine bacterium Oenococcus oeni.</title>
        <authorList>
            <person name="Sternes P.R."/>
            <person name="Borneman A.R."/>
        </authorList>
    </citation>
    <scope>NUCLEOTIDE SEQUENCE [LARGE SCALE GENOMIC DNA]</scope>
    <source>
        <strain evidence="9 11">AWRIB661</strain>
    </source>
</reference>
<name>A0A6N4A8K1_OENOE</name>
<feature type="transmembrane region" description="Helical" evidence="7">
    <location>
        <begin position="160"/>
        <end position="182"/>
    </location>
</feature>
<dbReference type="Proteomes" id="UP000181728">
    <property type="component" value="Unassembled WGS sequence"/>
</dbReference>
<dbReference type="PANTHER" id="PTHR23501">
    <property type="entry name" value="MAJOR FACILITATOR SUPERFAMILY"/>
    <property type="match status" value="1"/>
</dbReference>
<dbReference type="EMBL" id="MLOK01000025">
    <property type="protein sequence ID" value="OIM21812.1"/>
    <property type="molecule type" value="Genomic_DNA"/>
</dbReference>
<dbReference type="PANTHER" id="PTHR23501:SF191">
    <property type="entry name" value="VACUOLAR BASIC AMINO ACID TRANSPORTER 4"/>
    <property type="match status" value="1"/>
</dbReference>
<evidence type="ECO:0000313" key="9">
    <source>
        <dbReference type="EMBL" id="OIM21812.1"/>
    </source>
</evidence>
<evidence type="ECO:0000256" key="5">
    <source>
        <dbReference type="ARBA" id="ARBA00022989"/>
    </source>
</evidence>
<feature type="transmembrane region" description="Helical" evidence="7">
    <location>
        <begin position="262"/>
        <end position="285"/>
    </location>
</feature>
<evidence type="ECO:0000256" key="3">
    <source>
        <dbReference type="ARBA" id="ARBA00022475"/>
    </source>
</evidence>
<keyword evidence="5 7" id="KW-1133">Transmembrane helix</keyword>
<keyword evidence="2" id="KW-0813">Transport</keyword>
<dbReference type="AlphaFoldDB" id="A0A6N4A8K1"/>
<feature type="transmembrane region" description="Helical" evidence="7">
    <location>
        <begin position="103"/>
        <end position="120"/>
    </location>
</feature>
<feature type="transmembrane region" description="Helical" evidence="7">
    <location>
        <begin position="7"/>
        <end position="35"/>
    </location>
</feature>
<dbReference type="FunFam" id="1.20.1720.10:FF:000004">
    <property type="entry name" value="EmrB/QacA family drug resistance transporter"/>
    <property type="match status" value="1"/>
</dbReference>
<dbReference type="SUPFAM" id="SSF103473">
    <property type="entry name" value="MFS general substrate transporter"/>
    <property type="match status" value="1"/>
</dbReference>
<feature type="transmembrane region" description="Helical" evidence="7">
    <location>
        <begin position="327"/>
        <end position="347"/>
    </location>
</feature>
<feature type="transmembrane region" description="Helical" evidence="7">
    <location>
        <begin position="132"/>
        <end position="154"/>
    </location>
</feature>
<dbReference type="InterPro" id="IPR011701">
    <property type="entry name" value="MFS"/>
</dbReference>
<organism evidence="9 11">
    <name type="scientific">Oenococcus oeni</name>
    <name type="common">Leuconostoc oenos</name>
    <dbReference type="NCBI Taxonomy" id="1247"/>
    <lineage>
        <taxon>Bacteria</taxon>
        <taxon>Bacillati</taxon>
        <taxon>Bacillota</taxon>
        <taxon>Bacilli</taxon>
        <taxon>Lactobacillales</taxon>
        <taxon>Lactobacillaceae</taxon>
        <taxon>Oenococcus</taxon>
    </lineage>
</organism>
<evidence type="ECO:0000256" key="4">
    <source>
        <dbReference type="ARBA" id="ARBA00022692"/>
    </source>
</evidence>
<dbReference type="EMBL" id="LR031358">
    <property type="protein sequence ID" value="VDB97428.1"/>
    <property type="molecule type" value="Genomic_DNA"/>
</dbReference>
<sequence>MTKKSRFLLMICVFIATFMTSVEITIVTTALPTIISDIHGLAFQSWIMSAYLLTTTVTTPIYGKLADVWGRKNLFLFGLIMFTLGSFLSGLAPNIWLLIFTRAIQGIGAGGIMPLTYTIIADSYSFQQRARVIAFNNSAWALSALAGPLLGGLLVEYLNWHWVFFVNVPLGIIVSILIFASYKESKHPRVSVKIDWAGMLELALFLAIFLFGVQQLSQEGDGRNLAIIAIVISLGLVYIFVKHEKGFREALIPLKIFTNRTFTVQVITAALLSGLLIGYQVYFPIWLQSLYRVRPVLAGLVVTSGSIMWLIGGFLVGSILARFVPKWISVLLISLLIFTYTPLIFAGLNLPFWYFYVVSAISGGFLGIIITMNMILSQHLVSKNQIGTASSILTLGRTLGQTVSTGILGLLLNVGIRLNLYGISFSTVNNMISSDRVVRLSSEATINNVILDGLHLVFIFEVLILIIALAANLADPNSKIVD</sequence>
<keyword evidence="6 7" id="KW-0472">Membrane</keyword>
<evidence type="ECO:0000313" key="12">
    <source>
        <dbReference type="Proteomes" id="UP000294726"/>
    </source>
</evidence>
<feature type="transmembrane region" description="Helical" evidence="7">
    <location>
        <begin position="194"/>
        <end position="213"/>
    </location>
</feature>
<dbReference type="InterPro" id="IPR020846">
    <property type="entry name" value="MFS_dom"/>
</dbReference>
<evidence type="ECO:0000256" key="6">
    <source>
        <dbReference type="ARBA" id="ARBA00023136"/>
    </source>
</evidence>
<dbReference type="InterPro" id="IPR036259">
    <property type="entry name" value="MFS_trans_sf"/>
</dbReference>
<reference evidence="10 12" key="2">
    <citation type="submission" date="2018-08" db="EMBL/GenBank/DDBJ databases">
        <authorList>
            <person name="Lorentzen P. G. S. M."/>
        </authorList>
    </citation>
    <scope>NUCLEOTIDE SEQUENCE [LARGE SCALE GENOMIC DNA]</scope>
    <source>
        <strain evidence="10 12">CRBO_1381</strain>
    </source>
</reference>
<dbReference type="Pfam" id="PF07690">
    <property type="entry name" value="MFS_1"/>
    <property type="match status" value="1"/>
</dbReference>
<evidence type="ECO:0000313" key="11">
    <source>
        <dbReference type="Proteomes" id="UP000181728"/>
    </source>
</evidence>
<comment type="subcellular location">
    <subcellularLocation>
        <location evidence="1">Cell membrane</location>
        <topology evidence="1">Multi-pass membrane protein</topology>
    </subcellularLocation>
</comment>
<feature type="transmembrane region" description="Helical" evidence="7">
    <location>
        <begin position="41"/>
        <end position="62"/>
    </location>
</feature>
<dbReference type="RefSeq" id="WP_032805890.1">
    <property type="nucleotide sequence ID" value="NZ_LR031358.1"/>
</dbReference>
<dbReference type="Gene3D" id="1.20.1720.10">
    <property type="entry name" value="Multidrug resistance protein D"/>
    <property type="match status" value="1"/>
</dbReference>
<keyword evidence="4 7" id="KW-0812">Transmembrane</keyword>
<feature type="domain" description="Major facilitator superfamily (MFS) profile" evidence="8">
    <location>
        <begin position="9"/>
        <end position="479"/>
    </location>
</feature>
<evidence type="ECO:0000256" key="2">
    <source>
        <dbReference type="ARBA" id="ARBA00022448"/>
    </source>
</evidence>
<feature type="transmembrane region" description="Helical" evidence="7">
    <location>
        <begin position="297"/>
        <end position="320"/>
    </location>
</feature>
<dbReference type="PROSITE" id="PS50850">
    <property type="entry name" value="MFS"/>
    <property type="match status" value="1"/>
</dbReference>
<dbReference type="Proteomes" id="UP000294726">
    <property type="component" value="Chromosome"/>
</dbReference>
<evidence type="ECO:0000259" key="8">
    <source>
        <dbReference type="PROSITE" id="PS50850"/>
    </source>
</evidence>
<feature type="transmembrane region" description="Helical" evidence="7">
    <location>
        <begin position="225"/>
        <end position="241"/>
    </location>
</feature>
<feature type="transmembrane region" description="Helical" evidence="7">
    <location>
        <begin position="449"/>
        <end position="474"/>
    </location>
</feature>
<dbReference type="PRINTS" id="PR01036">
    <property type="entry name" value="TCRTETB"/>
</dbReference>
<feature type="transmembrane region" description="Helical" evidence="7">
    <location>
        <begin position="74"/>
        <end position="97"/>
    </location>
</feature>
<dbReference type="Gene3D" id="1.20.1250.20">
    <property type="entry name" value="MFS general substrate transporter like domains"/>
    <property type="match status" value="1"/>
</dbReference>
<proteinExistence type="predicted"/>
<evidence type="ECO:0000313" key="10">
    <source>
        <dbReference type="EMBL" id="VDB97428.1"/>
    </source>
</evidence>
<keyword evidence="3" id="KW-1003">Cell membrane</keyword>
<dbReference type="GO" id="GO:0005886">
    <property type="term" value="C:plasma membrane"/>
    <property type="evidence" value="ECO:0007669"/>
    <property type="project" value="UniProtKB-SubCell"/>
</dbReference>
<dbReference type="GO" id="GO:0022857">
    <property type="term" value="F:transmembrane transporter activity"/>
    <property type="evidence" value="ECO:0007669"/>
    <property type="project" value="InterPro"/>
</dbReference>
<evidence type="ECO:0000256" key="7">
    <source>
        <dbReference type="SAM" id="Phobius"/>
    </source>
</evidence>
<protein>
    <submittedName>
        <fullName evidence="9">MFS transporter</fullName>
    </submittedName>
</protein>